<evidence type="ECO:0000256" key="6">
    <source>
        <dbReference type="ARBA" id="ARBA00023136"/>
    </source>
</evidence>
<dbReference type="GO" id="GO:0048268">
    <property type="term" value="P:clathrin coat assembly"/>
    <property type="evidence" value="ECO:0007669"/>
    <property type="project" value="InterPro"/>
</dbReference>
<dbReference type="GO" id="GO:0030136">
    <property type="term" value="C:clathrin-coated vesicle"/>
    <property type="evidence" value="ECO:0007669"/>
    <property type="project" value="UniProtKB-SubCell"/>
</dbReference>
<evidence type="ECO:0000256" key="8">
    <source>
        <dbReference type="ARBA" id="ARBA00023329"/>
    </source>
</evidence>
<feature type="region of interest" description="Disordered" evidence="9">
    <location>
        <begin position="291"/>
        <end position="320"/>
    </location>
</feature>
<comment type="subcellular location">
    <subcellularLocation>
        <location evidence="1">Cytoplasmic vesicle</location>
        <location evidence="1">Clathrin-coated vesicle</location>
    </subcellularLocation>
    <subcellularLocation>
        <location evidence="2">Golgi apparatus</location>
    </subcellularLocation>
    <subcellularLocation>
        <location evidence="3">Membrane</location>
        <location evidence="3">Clathrin-coated pit</location>
    </subcellularLocation>
</comment>
<dbReference type="GO" id="GO:0006900">
    <property type="term" value="P:vesicle budding from membrane"/>
    <property type="evidence" value="ECO:0007669"/>
    <property type="project" value="TreeGrafter"/>
</dbReference>
<keyword evidence="8" id="KW-0968">Cytoplasmic vesicle</keyword>
<evidence type="ECO:0000313" key="11">
    <source>
        <dbReference type="EMBL" id="KAK4762655.1"/>
    </source>
</evidence>
<proteinExistence type="predicted"/>
<comment type="caution">
    <text evidence="11">The sequence shown here is derived from an EMBL/GenBank/DDBJ whole genome shotgun (WGS) entry which is preliminary data.</text>
</comment>
<organism evidence="11 12">
    <name type="scientific">Trapa natans</name>
    <name type="common">Water chestnut</name>
    <dbReference type="NCBI Taxonomy" id="22666"/>
    <lineage>
        <taxon>Eukaryota</taxon>
        <taxon>Viridiplantae</taxon>
        <taxon>Streptophyta</taxon>
        <taxon>Embryophyta</taxon>
        <taxon>Tracheophyta</taxon>
        <taxon>Spermatophyta</taxon>
        <taxon>Magnoliopsida</taxon>
        <taxon>eudicotyledons</taxon>
        <taxon>Gunneridae</taxon>
        <taxon>Pentapetalae</taxon>
        <taxon>rosids</taxon>
        <taxon>malvids</taxon>
        <taxon>Myrtales</taxon>
        <taxon>Lythraceae</taxon>
        <taxon>Trapa</taxon>
    </lineage>
</organism>
<dbReference type="InterPro" id="IPR008942">
    <property type="entry name" value="ENTH_VHS"/>
</dbReference>
<dbReference type="GO" id="GO:0005545">
    <property type="term" value="F:1-phosphatidylinositol binding"/>
    <property type="evidence" value="ECO:0007669"/>
    <property type="project" value="InterPro"/>
</dbReference>
<dbReference type="FunFam" id="1.25.40.90:FF:000027">
    <property type="entry name" value="Putative clathrin assembly protein"/>
    <property type="match status" value="1"/>
</dbReference>
<dbReference type="Gene3D" id="1.25.40.90">
    <property type="match status" value="1"/>
</dbReference>
<dbReference type="PANTHER" id="PTHR22951:SF19">
    <property type="entry name" value="OS08G0467300 PROTEIN"/>
    <property type="match status" value="1"/>
</dbReference>
<reference evidence="11 12" key="1">
    <citation type="journal article" date="2023" name="Hortic Res">
        <title>Pangenome of water caltrop reveals structural variations and asymmetric subgenome divergence after allopolyploidization.</title>
        <authorList>
            <person name="Zhang X."/>
            <person name="Chen Y."/>
            <person name="Wang L."/>
            <person name="Yuan Y."/>
            <person name="Fang M."/>
            <person name="Shi L."/>
            <person name="Lu R."/>
            <person name="Comes H.P."/>
            <person name="Ma Y."/>
            <person name="Chen Y."/>
            <person name="Huang G."/>
            <person name="Zhou Y."/>
            <person name="Zheng Z."/>
            <person name="Qiu Y."/>
        </authorList>
    </citation>
    <scope>NUCLEOTIDE SEQUENCE [LARGE SCALE GENOMIC DNA]</scope>
    <source>
        <strain evidence="11">F231</strain>
    </source>
</reference>
<dbReference type="CDD" id="cd16987">
    <property type="entry name" value="ANTH_N_AP180_plant"/>
    <property type="match status" value="1"/>
</dbReference>
<evidence type="ECO:0000313" key="12">
    <source>
        <dbReference type="Proteomes" id="UP001346149"/>
    </source>
</evidence>
<dbReference type="GO" id="GO:0005546">
    <property type="term" value="F:phosphatidylinositol-4,5-bisphosphate binding"/>
    <property type="evidence" value="ECO:0007669"/>
    <property type="project" value="TreeGrafter"/>
</dbReference>
<accession>A0AAN7KH61</accession>
<dbReference type="InterPro" id="IPR014712">
    <property type="entry name" value="ANTH_dom_sf"/>
</dbReference>
<keyword evidence="4" id="KW-0254">Endocytosis</keyword>
<keyword evidence="7" id="KW-0168">Coated pit</keyword>
<evidence type="ECO:0000256" key="5">
    <source>
        <dbReference type="ARBA" id="ARBA00023034"/>
    </source>
</evidence>
<dbReference type="GO" id="GO:0005794">
    <property type="term" value="C:Golgi apparatus"/>
    <property type="evidence" value="ECO:0007669"/>
    <property type="project" value="UniProtKB-SubCell"/>
</dbReference>
<keyword evidence="12" id="KW-1185">Reference proteome</keyword>
<dbReference type="AlphaFoldDB" id="A0AAN7KH61"/>
<dbReference type="GO" id="GO:0072583">
    <property type="term" value="P:clathrin-dependent endocytosis"/>
    <property type="evidence" value="ECO:0007669"/>
    <property type="project" value="InterPro"/>
</dbReference>
<dbReference type="InterPro" id="IPR048050">
    <property type="entry name" value="ANTH_N_plant"/>
</dbReference>
<dbReference type="GO" id="GO:0000149">
    <property type="term" value="F:SNARE binding"/>
    <property type="evidence" value="ECO:0007669"/>
    <property type="project" value="TreeGrafter"/>
</dbReference>
<evidence type="ECO:0000256" key="3">
    <source>
        <dbReference type="ARBA" id="ARBA00004600"/>
    </source>
</evidence>
<dbReference type="GO" id="GO:0032050">
    <property type="term" value="F:clathrin heavy chain binding"/>
    <property type="evidence" value="ECO:0007669"/>
    <property type="project" value="TreeGrafter"/>
</dbReference>
<dbReference type="InterPro" id="IPR013809">
    <property type="entry name" value="ENTH"/>
</dbReference>
<evidence type="ECO:0000256" key="4">
    <source>
        <dbReference type="ARBA" id="ARBA00022583"/>
    </source>
</evidence>
<evidence type="ECO:0000259" key="10">
    <source>
        <dbReference type="PROSITE" id="PS50942"/>
    </source>
</evidence>
<dbReference type="SUPFAM" id="SSF48464">
    <property type="entry name" value="ENTH/VHS domain"/>
    <property type="match status" value="1"/>
</dbReference>
<gene>
    <name evidence="11" type="ORF">SAY86_008423</name>
</gene>
<dbReference type="Gene3D" id="1.20.58.150">
    <property type="entry name" value="ANTH domain"/>
    <property type="match status" value="1"/>
</dbReference>
<dbReference type="EMBL" id="JAXQNO010000024">
    <property type="protein sequence ID" value="KAK4762655.1"/>
    <property type="molecule type" value="Genomic_DNA"/>
</dbReference>
<protein>
    <recommendedName>
        <fullName evidence="10">ENTH domain-containing protein</fullName>
    </recommendedName>
</protein>
<name>A0AAN7KH61_TRANT</name>
<dbReference type="InterPro" id="IPR045192">
    <property type="entry name" value="AP180-like"/>
</dbReference>
<keyword evidence="5" id="KW-0333">Golgi apparatus</keyword>
<sequence length="386" mass="43388">MKLWKRAAGALKDHRSIWISAVSRRSVYRSPDLEAALIRATSHDESRVDYKNVQRVFAWVRTSPNYLRPFVEAISARMERTGSWPVALKGLMLMHGVFYCKVPAVHKIGCLPFDFSNFSDSHTSHNKAWGYNMLIRSYFAFLDHKSTFLYASAKTAAASTSMMADLTTLQEMQSLLDLLLRIKPQTTAMRRAELVLEAMDCVVIEIFNIYSKICKLIASVLSLIAQDSTEAAMALSAIHQANKQADELSQFFEMCRIIGVLNASEFPKVERVPVEDIEVIRRVVDGQIPMRPKTSLADEGTSGRAVTVTETPGSAPSQTGQQRLLTTIVTDKWEVFDDDEDEWSSSLGTWSIVSTTTAAAATTPAYRNNHHVQPYYRQEIPDFITF</sequence>
<dbReference type="GO" id="GO:0005905">
    <property type="term" value="C:clathrin-coated pit"/>
    <property type="evidence" value="ECO:0007669"/>
    <property type="project" value="UniProtKB-SubCell"/>
</dbReference>
<dbReference type="InterPro" id="IPR011417">
    <property type="entry name" value="ANTH_dom"/>
</dbReference>
<evidence type="ECO:0000256" key="7">
    <source>
        <dbReference type="ARBA" id="ARBA00023176"/>
    </source>
</evidence>
<evidence type="ECO:0000256" key="1">
    <source>
        <dbReference type="ARBA" id="ARBA00004132"/>
    </source>
</evidence>
<dbReference type="SUPFAM" id="SSF89009">
    <property type="entry name" value="GAT-like domain"/>
    <property type="match status" value="1"/>
</dbReference>
<dbReference type="PROSITE" id="PS50942">
    <property type="entry name" value="ENTH"/>
    <property type="match status" value="1"/>
</dbReference>
<keyword evidence="6" id="KW-0472">Membrane</keyword>
<dbReference type="Proteomes" id="UP001346149">
    <property type="component" value="Unassembled WGS sequence"/>
</dbReference>
<dbReference type="PANTHER" id="PTHR22951">
    <property type="entry name" value="CLATHRIN ASSEMBLY PROTEIN"/>
    <property type="match status" value="1"/>
</dbReference>
<dbReference type="Pfam" id="PF07651">
    <property type="entry name" value="ANTH"/>
    <property type="match status" value="1"/>
</dbReference>
<evidence type="ECO:0000256" key="2">
    <source>
        <dbReference type="ARBA" id="ARBA00004555"/>
    </source>
</evidence>
<feature type="compositionally biased region" description="Polar residues" evidence="9">
    <location>
        <begin position="308"/>
        <end position="320"/>
    </location>
</feature>
<feature type="domain" description="ENTH" evidence="10">
    <location>
        <begin position="25"/>
        <end position="156"/>
    </location>
</feature>
<evidence type="ECO:0000256" key="9">
    <source>
        <dbReference type="SAM" id="MobiDB-lite"/>
    </source>
</evidence>